<evidence type="ECO:0000313" key="3">
    <source>
        <dbReference type="Proteomes" id="UP000760480"/>
    </source>
</evidence>
<feature type="domain" description="Sulfatase-modifying factor enzyme-like" evidence="1">
    <location>
        <begin position="1"/>
        <end position="238"/>
    </location>
</feature>
<dbReference type="Pfam" id="PF03781">
    <property type="entry name" value="FGE-sulfatase"/>
    <property type="match status" value="1"/>
</dbReference>
<dbReference type="InterPro" id="IPR016187">
    <property type="entry name" value="CTDL_fold"/>
</dbReference>
<sequence>MIVIPAGGFLMGSPSNEKGRYSDEPLHSVRIAKSFAIGKYEVMFHEYDHFATAAGRPLPPDQGWGRGRRPVINVGWRDATAYADWLSQQTGQRYRLPTEAEWEYAARAGTRTSRYWGDDPDRGCAYANAADLDGKRVFVGWTVMQCHDGEVYTASVGSYRNNDFGLHDMAGNVLEWTCSLYDENSQAPIQSCEAPAAGRQFVVRGGSWNDEPRNVRSAERHRSDPDFRDYFLGFRLVRELP</sequence>
<dbReference type="InterPro" id="IPR005532">
    <property type="entry name" value="SUMF_dom"/>
</dbReference>
<evidence type="ECO:0000259" key="1">
    <source>
        <dbReference type="Pfam" id="PF03781"/>
    </source>
</evidence>
<dbReference type="EMBL" id="SPMZ01000015">
    <property type="protein sequence ID" value="NMQ18666.1"/>
    <property type="molecule type" value="Genomic_DNA"/>
</dbReference>
<dbReference type="SUPFAM" id="SSF56436">
    <property type="entry name" value="C-type lectin-like"/>
    <property type="match status" value="1"/>
</dbReference>
<comment type="caution">
    <text evidence="2">The sequence shown here is derived from an EMBL/GenBank/DDBJ whole genome shotgun (WGS) entry which is preliminary data.</text>
</comment>
<dbReference type="InterPro" id="IPR051043">
    <property type="entry name" value="Sulfatase_Mod_Factor_Kinase"/>
</dbReference>
<dbReference type="PANTHER" id="PTHR23150:SF19">
    <property type="entry name" value="FORMYLGLYCINE-GENERATING ENZYME"/>
    <property type="match status" value="1"/>
</dbReference>
<dbReference type="Proteomes" id="UP000760480">
    <property type="component" value="Unassembled WGS sequence"/>
</dbReference>
<dbReference type="InterPro" id="IPR042095">
    <property type="entry name" value="SUMF_sf"/>
</dbReference>
<name>A0ABX1TL20_9GAMM</name>
<keyword evidence="3" id="KW-1185">Reference proteome</keyword>
<evidence type="ECO:0000313" key="2">
    <source>
        <dbReference type="EMBL" id="NMQ18666.1"/>
    </source>
</evidence>
<accession>A0ABX1TL20</accession>
<organism evidence="2 3">
    <name type="scientific">Candidatus Competibacter phosphatis</name>
    <dbReference type="NCBI Taxonomy" id="221280"/>
    <lineage>
        <taxon>Bacteria</taxon>
        <taxon>Pseudomonadati</taxon>
        <taxon>Pseudomonadota</taxon>
        <taxon>Gammaproteobacteria</taxon>
        <taxon>Candidatus Competibacteraceae</taxon>
        <taxon>Candidatus Competibacter</taxon>
    </lineage>
</organism>
<gene>
    <name evidence="2" type="ORF">E4P82_05265</name>
</gene>
<dbReference type="Gene3D" id="3.90.1580.10">
    <property type="entry name" value="paralog of FGE (formylglycine-generating enzyme)"/>
    <property type="match status" value="1"/>
</dbReference>
<reference evidence="2 3" key="1">
    <citation type="submission" date="2019-03" db="EMBL/GenBank/DDBJ databases">
        <title>Metabolic reconstructions from genomes of highly enriched 'Candidatus Accumulibacter' and 'Candidatus Competibacter' bioreactor populations.</title>
        <authorList>
            <person name="Annavajhala M.K."/>
            <person name="Welles L."/>
            <person name="Abbas B."/>
            <person name="Sorokin D."/>
            <person name="Park H."/>
            <person name="Van Loosdrecht M."/>
            <person name="Chandran K."/>
        </authorList>
    </citation>
    <scope>NUCLEOTIDE SEQUENCE [LARGE SCALE GENOMIC DNA]</scope>
    <source>
        <strain evidence="2 3">SBR_G</strain>
    </source>
</reference>
<proteinExistence type="predicted"/>
<dbReference type="PANTHER" id="PTHR23150">
    <property type="entry name" value="SULFATASE MODIFYING FACTOR 1, 2"/>
    <property type="match status" value="1"/>
</dbReference>
<protein>
    <submittedName>
        <fullName evidence="2">Formylglycine-generating enzyme family protein</fullName>
    </submittedName>
</protein>